<dbReference type="Proteomes" id="UP000298061">
    <property type="component" value="Unassembled WGS sequence"/>
</dbReference>
<feature type="compositionally biased region" description="Basic and acidic residues" evidence="1">
    <location>
        <begin position="1"/>
        <end position="10"/>
    </location>
</feature>
<feature type="region of interest" description="Disordered" evidence="1">
    <location>
        <begin position="40"/>
        <end position="94"/>
    </location>
</feature>
<sequence>MRSMRADILPKRPSTSSGTPDGTQFILPIAVTALGYAASPFPVSPFSDMRPLRRRSTKKSVRKAKEPIAASSSVEQSANSSPKPGSSSSSCIEESKKNANFSTADRAILEELQRGITARELQFIMKGSKKHHSYSPAVAPYPRNYERVVVDHDVWETAACKQICGSVTFHVFDTPPTKVYVSFYHSR</sequence>
<evidence type="ECO:0000256" key="1">
    <source>
        <dbReference type="SAM" id="MobiDB-lite"/>
    </source>
</evidence>
<evidence type="ECO:0000313" key="2">
    <source>
        <dbReference type="EMBL" id="TFY80504.1"/>
    </source>
</evidence>
<proteinExistence type="predicted"/>
<feature type="region of interest" description="Disordered" evidence="1">
    <location>
        <begin position="1"/>
        <end position="23"/>
    </location>
</feature>
<reference evidence="2 3" key="1">
    <citation type="submission" date="2019-02" db="EMBL/GenBank/DDBJ databases">
        <title>Genome sequencing of the rare red list fungi Hericium alpestre (H. flagellum).</title>
        <authorList>
            <person name="Buettner E."/>
            <person name="Kellner H."/>
        </authorList>
    </citation>
    <scope>NUCLEOTIDE SEQUENCE [LARGE SCALE GENOMIC DNA]</scope>
    <source>
        <strain evidence="2 3">DSM 108284</strain>
    </source>
</reference>
<comment type="caution">
    <text evidence="2">The sequence shown here is derived from an EMBL/GenBank/DDBJ whole genome shotgun (WGS) entry which is preliminary data.</text>
</comment>
<feature type="compositionally biased region" description="Basic residues" evidence="1">
    <location>
        <begin position="52"/>
        <end position="62"/>
    </location>
</feature>
<accession>A0A4Z0A204</accession>
<name>A0A4Z0A204_9AGAM</name>
<protein>
    <submittedName>
        <fullName evidence="2">Uncharacterized protein</fullName>
    </submittedName>
</protein>
<gene>
    <name evidence="2" type="ORF">EWM64_g3509</name>
</gene>
<dbReference type="OrthoDB" id="2013972at2759"/>
<keyword evidence="3" id="KW-1185">Reference proteome</keyword>
<dbReference type="STRING" id="135208.A0A4Z0A204"/>
<organism evidence="2 3">
    <name type="scientific">Hericium alpestre</name>
    <dbReference type="NCBI Taxonomy" id="135208"/>
    <lineage>
        <taxon>Eukaryota</taxon>
        <taxon>Fungi</taxon>
        <taxon>Dikarya</taxon>
        <taxon>Basidiomycota</taxon>
        <taxon>Agaricomycotina</taxon>
        <taxon>Agaricomycetes</taxon>
        <taxon>Russulales</taxon>
        <taxon>Hericiaceae</taxon>
        <taxon>Hericium</taxon>
    </lineage>
</organism>
<dbReference type="EMBL" id="SFCI01000329">
    <property type="protein sequence ID" value="TFY80504.1"/>
    <property type="molecule type" value="Genomic_DNA"/>
</dbReference>
<feature type="compositionally biased region" description="Polar residues" evidence="1">
    <location>
        <begin position="13"/>
        <end position="22"/>
    </location>
</feature>
<feature type="compositionally biased region" description="Low complexity" evidence="1">
    <location>
        <begin position="69"/>
        <end position="92"/>
    </location>
</feature>
<dbReference type="AlphaFoldDB" id="A0A4Z0A204"/>
<evidence type="ECO:0000313" key="3">
    <source>
        <dbReference type="Proteomes" id="UP000298061"/>
    </source>
</evidence>